<dbReference type="SUPFAM" id="SSF49899">
    <property type="entry name" value="Concanavalin A-like lectins/glucanases"/>
    <property type="match status" value="1"/>
</dbReference>
<sequence>MNENVLFEDRFNEATLMDNWSWVREMGINWRIAGDELQILTRPGSLMEDSNNAENVLIRPLSNTAKGFSASVSCEPAAPYEQAGLLWYYDDDNYIKLVKELVGEELAVVVVREENAKASLLGKIALSSVTDPIELRFFVVDEVITGQYRLSPDTDWTIVAQCPGYRLQELQAGLFTHGGVMDVDRWVRFSGFKLF</sequence>
<dbReference type="InterPro" id="IPR041542">
    <property type="entry name" value="GH43_C2"/>
</dbReference>
<keyword evidence="3" id="KW-1185">Reference proteome</keyword>
<dbReference type="EMBL" id="CP034235">
    <property type="protein sequence ID" value="QGQ99250.1"/>
    <property type="molecule type" value="Genomic_DNA"/>
</dbReference>
<reference evidence="3" key="1">
    <citation type="submission" date="2018-11" db="EMBL/GenBank/DDBJ databases">
        <title>Complete genome sequence of Paenibacillus sp. ML311-T8.</title>
        <authorList>
            <person name="Nam Y.-D."/>
            <person name="Kang J."/>
            <person name="Chung W.-H."/>
            <person name="Park Y.S."/>
        </authorList>
    </citation>
    <scope>NUCLEOTIDE SEQUENCE [LARGE SCALE GENOMIC DNA]</scope>
    <source>
        <strain evidence="3">ML311-T8</strain>
    </source>
</reference>
<feature type="domain" description="Beta-xylosidase C-terminal Concanavalin A-like" evidence="1">
    <location>
        <begin position="9"/>
        <end position="175"/>
    </location>
</feature>
<proteinExistence type="predicted"/>
<dbReference type="KEGG" id="ppsc:EHS13_32505"/>
<dbReference type="Pfam" id="PF17851">
    <property type="entry name" value="GH43_C2"/>
    <property type="match status" value="1"/>
</dbReference>
<evidence type="ECO:0000313" key="3">
    <source>
        <dbReference type="Proteomes" id="UP000426246"/>
    </source>
</evidence>
<name>A0A6B8RS69_9BACL</name>
<accession>A0A6B8RS69</accession>
<gene>
    <name evidence="2" type="ORF">EHS13_32505</name>
</gene>
<evidence type="ECO:0000259" key="1">
    <source>
        <dbReference type="Pfam" id="PF17851"/>
    </source>
</evidence>
<dbReference type="AlphaFoldDB" id="A0A6B8RS69"/>
<dbReference type="Gene3D" id="2.60.120.200">
    <property type="match status" value="1"/>
</dbReference>
<organism evidence="2 3">
    <name type="scientific">Paenibacillus psychroresistens</name>
    <dbReference type="NCBI Taxonomy" id="1778678"/>
    <lineage>
        <taxon>Bacteria</taxon>
        <taxon>Bacillati</taxon>
        <taxon>Bacillota</taxon>
        <taxon>Bacilli</taxon>
        <taxon>Bacillales</taxon>
        <taxon>Paenibacillaceae</taxon>
        <taxon>Paenibacillus</taxon>
    </lineage>
</organism>
<dbReference type="OrthoDB" id="9814707at2"/>
<dbReference type="RefSeq" id="WP_155704360.1">
    <property type="nucleotide sequence ID" value="NZ_CP034235.1"/>
</dbReference>
<dbReference type="Proteomes" id="UP000426246">
    <property type="component" value="Chromosome"/>
</dbReference>
<dbReference type="InterPro" id="IPR013320">
    <property type="entry name" value="ConA-like_dom_sf"/>
</dbReference>
<protein>
    <submittedName>
        <fullName evidence="2">DUF1349 domain-containing protein</fullName>
    </submittedName>
</protein>
<evidence type="ECO:0000313" key="2">
    <source>
        <dbReference type="EMBL" id="QGQ99250.1"/>
    </source>
</evidence>